<keyword evidence="4" id="KW-1185">Reference proteome</keyword>
<reference evidence="3 4" key="1">
    <citation type="submission" date="2018-01" db="EMBL/GenBank/DDBJ databases">
        <title>Draft genome of the strawberry crown rot pathogen Phytophthora cactorum.</title>
        <authorList>
            <person name="Armitage A.D."/>
            <person name="Lysoe E."/>
            <person name="Nellist C.F."/>
            <person name="Harrison R.J."/>
            <person name="Brurberg M.B."/>
        </authorList>
    </citation>
    <scope>NUCLEOTIDE SEQUENCE [LARGE SCALE GENOMIC DNA]</scope>
    <source>
        <strain evidence="3 4">10300</strain>
    </source>
</reference>
<dbReference type="VEuPathDB" id="FungiDB:PC110_g12447"/>
<dbReference type="EMBL" id="RCMI01000730">
    <property type="protein sequence ID" value="KAG2899366.1"/>
    <property type="molecule type" value="Genomic_DNA"/>
</dbReference>
<evidence type="ECO:0000313" key="3">
    <source>
        <dbReference type="EMBL" id="RAW31202.1"/>
    </source>
</evidence>
<evidence type="ECO:0000313" key="2">
    <source>
        <dbReference type="EMBL" id="KAG2914629.1"/>
    </source>
</evidence>
<dbReference type="EMBL" id="RCMK01000726">
    <property type="protein sequence ID" value="KAG2914629.1"/>
    <property type="molecule type" value="Genomic_DNA"/>
</dbReference>
<dbReference type="Proteomes" id="UP000251314">
    <property type="component" value="Unassembled WGS sequence"/>
</dbReference>
<evidence type="ECO:0000313" key="1">
    <source>
        <dbReference type="EMBL" id="KAG2899366.1"/>
    </source>
</evidence>
<gene>
    <name evidence="3" type="ORF">PC110_g12447</name>
    <name evidence="1" type="ORF">PC115_g16539</name>
    <name evidence="2" type="ORF">PC117_g18261</name>
</gene>
<reference evidence="1" key="2">
    <citation type="submission" date="2018-10" db="EMBL/GenBank/DDBJ databases">
        <title>Effector identification in a new, highly contiguous assembly of the strawberry crown rot pathogen Phytophthora cactorum.</title>
        <authorList>
            <person name="Armitage A.D."/>
            <person name="Nellist C.F."/>
            <person name="Bates H."/>
            <person name="Vickerstaff R.J."/>
            <person name="Harrison R.J."/>
        </authorList>
    </citation>
    <scope>NUCLEOTIDE SEQUENCE</scope>
    <source>
        <strain evidence="1">4032</strain>
        <strain evidence="2">4040</strain>
    </source>
</reference>
<protein>
    <submittedName>
        <fullName evidence="3">Uncharacterized protein</fullName>
    </submittedName>
</protein>
<comment type="caution">
    <text evidence="3">The sequence shown here is derived from an EMBL/GenBank/DDBJ whole genome shotgun (WGS) entry which is preliminary data.</text>
</comment>
<sequence>MLPEKMIHHRADVLLVRGSLLHALSNHAYKAESSLDADQPILDAGTVGGLPFKRSDQCVKNLMLPLGEDKLLLRSITVQLTPGRMVVLMAGAAKLERKTIARTGLLCTAHQPSPQYNPATYMREVVGDGIDCDVNDYSMEYKNSELNKSSRGRTLQLTEVHGDFVCHSTLNDTPIATGFSNQ</sequence>
<evidence type="ECO:0000313" key="4">
    <source>
        <dbReference type="Proteomes" id="UP000251314"/>
    </source>
</evidence>
<proteinExistence type="predicted"/>
<dbReference type="AlphaFoldDB" id="A0A329S6N7"/>
<dbReference type="Proteomes" id="UP000774804">
    <property type="component" value="Unassembled WGS sequence"/>
</dbReference>
<organism evidence="3 4">
    <name type="scientific">Phytophthora cactorum</name>
    <dbReference type="NCBI Taxonomy" id="29920"/>
    <lineage>
        <taxon>Eukaryota</taxon>
        <taxon>Sar</taxon>
        <taxon>Stramenopiles</taxon>
        <taxon>Oomycota</taxon>
        <taxon>Peronosporomycetes</taxon>
        <taxon>Peronosporales</taxon>
        <taxon>Peronosporaceae</taxon>
        <taxon>Phytophthora</taxon>
    </lineage>
</organism>
<dbReference type="EMBL" id="MJFZ01000333">
    <property type="protein sequence ID" value="RAW31202.1"/>
    <property type="molecule type" value="Genomic_DNA"/>
</dbReference>
<name>A0A329S6N7_9STRA</name>
<dbReference type="Proteomes" id="UP000736787">
    <property type="component" value="Unassembled WGS sequence"/>
</dbReference>
<accession>A0A329S6N7</accession>